<organism evidence="1 2">
    <name type="scientific">Cucumis melo var. makuwa</name>
    <name type="common">Oriental melon</name>
    <dbReference type="NCBI Taxonomy" id="1194695"/>
    <lineage>
        <taxon>Eukaryota</taxon>
        <taxon>Viridiplantae</taxon>
        <taxon>Streptophyta</taxon>
        <taxon>Embryophyta</taxon>
        <taxon>Tracheophyta</taxon>
        <taxon>Spermatophyta</taxon>
        <taxon>Magnoliopsida</taxon>
        <taxon>eudicotyledons</taxon>
        <taxon>Gunneridae</taxon>
        <taxon>Pentapetalae</taxon>
        <taxon>rosids</taxon>
        <taxon>fabids</taxon>
        <taxon>Cucurbitales</taxon>
        <taxon>Cucurbitaceae</taxon>
        <taxon>Benincaseae</taxon>
        <taxon>Cucumis</taxon>
    </lineage>
</organism>
<dbReference type="OrthoDB" id="1921870at2759"/>
<dbReference type="EMBL" id="SSTE01018442">
    <property type="protein sequence ID" value="KAA0039175.1"/>
    <property type="molecule type" value="Genomic_DNA"/>
</dbReference>
<dbReference type="AlphaFoldDB" id="A0A5A7TCP3"/>
<sequence>MSLTTSSTMWMNTCHMQAMTNYSDKPPIMSYRRNNFMETDDMFLGSEEDLDNIVGGSSSVGDNTELHVAINGRIPMTIAPEAEKPISPHAVRSLQPGDRRLHAKDISVRCLKCLPPLKSSGPTVTYISKSIATWRRLMQTHQTHWLDVMRIDTSSATTISVVHSRSNHRRTRLLDRSSLTIVVAGSSYFYNDSTSSLREKGSRPIGWSCSENTRSSWDVRVAGRRGCNQMLKLQSQPTLEGSQPLSEDEICDQVLGRRPGYSKGLGWGPKPKTCRTMSASSSSTSCSQSTEKEIELQAKLHEALEWIEVQDRNHQALASQVETMKKMIEELTRAQQGPLHDP</sequence>
<protein>
    <submittedName>
        <fullName evidence="1">CACTA en-spm transposon protein</fullName>
    </submittedName>
</protein>
<accession>A0A5A7TCP3</accession>
<gene>
    <name evidence="1" type="ORF">E6C27_scaffold121G00810</name>
</gene>
<evidence type="ECO:0000313" key="2">
    <source>
        <dbReference type="Proteomes" id="UP000321393"/>
    </source>
</evidence>
<name>A0A5A7TCP3_CUCMM</name>
<comment type="caution">
    <text evidence="1">The sequence shown here is derived from an EMBL/GenBank/DDBJ whole genome shotgun (WGS) entry which is preliminary data.</text>
</comment>
<reference evidence="1 2" key="1">
    <citation type="submission" date="2019-08" db="EMBL/GenBank/DDBJ databases">
        <title>Draft genome sequences of two oriental melons (Cucumis melo L. var makuwa).</title>
        <authorList>
            <person name="Kwon S.-Y."/>
        </authorList>
    </citation>
    <scope>NUCLEOTIDE SEQUENCE [LARGE SCALE GENOMIC DNA]</scope>
    <source>
        <strain evidence="2">cv. SW 3</strain>
        <tissue evidence="1">Leaf</tissue>
    </source>
</reference>
<evidence type="ECO:0000313" key="1">
    <source>
        <dbReference type="EMBL" id="KAA0039175.1"/>
    </source>
</evidence>
<dbReference type="Proteomes" id="UP000321393">
    <property type="component" value="Unassembled WGS sequence"/>
</dbReference>
<proteinExistence type="predicted"/>